<keyword evidence="6" id="KW-1185">Reference proteome</keyword>
<evidence type="ECO:0000256" key="2">
    <source>
        <dbReference type="RuleBase" id="RU003719"/>
    </source>
</evidence>
<dbReference type="GO" id="GO:0005829">
    <property type="term" value="C:cytosol"/>
    <property type="evidence" value="ECO:0007669"/>
    <property type="project" value="TreeGrafter"/>
</dbReference>
<evidence type="ECO:0000313" key="6">
    <source>
        <dbReference type="Proteomes" id="UP000249363"/>
    </source>
</evidence>
<dbReference type="InterPro" id="IPR006139">
    <property type="entry name" value="D-isomer_2_OHA_DH_cat_dom"/>
</dbReference>
<feature type="domain" description="D-isomer specific 2-hydroxyacid dehydrogenase catalytic" evidence="3">
    <location>
        <begin position="82"/>
        <end position="334"/>
    </location>
</feature>
<dbReference type="RefSeq" id="XP_040731824.1">
    <property type="nucleotide sequence ID" value="XM_040875564.1"/>
</dbReference>
<dbReference type="Pfam" id="PF00389">
    <property type="entry name" value="2-Hacid_dh"/>
    <property type="match status" value="1"/>
</dbReference>
<dbReference type="GeneID" id="63792536"/>
<evidence type="ECO:0000256" key="1">
    <source>
        <dbReference type="ARBA" id="ARBA00023002"/>
    </source>
</evidence>
<dbReference type="OrthoDB" id="9991913at2759"/>
<gene>
    <name evidence="5" type="ORF">BHQ10_003320</name>
</gene>
<feature type="domain" description="D-isomer specific 2-hydroxyacid dehydrogenase NAD-binding" evidence="4">
    <location>
        <begin position="129"/>
        <end position="310"/>
    </location>
</feature>
<evidence type="ECO:0000259" key="3">
    <source>
        <dbReference type="Pfam" id="PF00389"/>
    </source>
</evidence>
<dbReference type="CDD" id="cd12168">
    <property type="entry name" value="Mand_dh_like"/>
    <property type="match status" value="1"/>
</dbReference>
<name>A0A364KUT1_TALAM</name>
<dbReference type="Gene3D" id="3.40.50.720">
    <property type="entry name" value="NAD(P)-binding Rossmann-like Domain"/>
    <property type="match status" value="2"/>
</dbReference>
<protein>
    <recommendedName>
        <fullName evidence="7">D-isomer specific 2-hydroxyacid dehydrogenase NAD-binding domain-containing protein</fullName>
    </recommendedName>
</protein>
<proteinExistence type="inferred from homology"/>
<dbReference type="GO" id="GO:0016618">
    <property type="term" value="F:hydroxypyruvate reductase [NAD(P)H] activity"/>
    <property type="evidence" value="ECO:0007669"/>
    <property type="project" value="TreeGrafter"/>
</dbReference>
<dbReference type="Proteomes" id="UP000249363">
    <property type="component" value="Unassembled WGS sequence"/>
</dbReference>
<organism evidence="5 6">
    <name type="scientific">Talaromyces amestolkiae</name>
    <dbReference type="NCBI Taxonomy" id="1196081"/>
    <lineage>
        <taxon>Eukaryota</taxon>
        <taxon>Fungi</taxon>
        <taxon>Dikarya</taxon>
        <taxon>Ascomycota</taxon>
        <taxon>Pezizomycotina</taxon>
        <taxon>Eurotiomycetes</taxon>
        <taxon>Eurotiomycetidae</taxon>
        <taxon>Eurotiales</taxon>
        <taxon>Trichocomaceae</taxon>
        <taxon>Talaromyces</taxon>
        <taxon>Talaromyces sect. Talaromyces</taxon>
    </lineage>
</organism>
<dbReference type="SUPFAM" id="SSF51735">
    <property type="entry name" value="NAD(P)-binding Rossmann-fold domains"/>
    <property type="match status" value="1"/>
</dbReference>
<evidence type="ECO:0008006" key="7">
    <source>
        <dbReference type="Google" id="ProtNLM"/>
    </source>
</evidence>
<dbReference type="InterPro" id="IPR006140">
    <property type="entry name" value="D-isomer_DH_NAD-bd"/>
</dbReference>
<dbReference type="SUPFAM" id="SSF52283">
    <property type="entry name" value="Formate/glycerate dehydrogenase catalytic domain-like"/>
    <property type="match status" value="1"/>
</dbReference>
<dbReference type="EMBL" id="MIKG01000005">
    <property type="protein sequence ID" value="RAO67308.1"/>
    <property type="molecule type" value="Genomic_DNA"/>
</dbReference>
<reference evidence="5 6" key="1">
    <citation type="journal article" date="2017" name="Biotechnol. Biofuels">
        <title>Differential beta-glucosidase expression as a function of carbon source availability in Talaromyces amestolkiae: a genomic and proteomic approach.</title>
        <authorList>
            <person name="de Eugenio L.I."/>
            <person name="Mendez-Liter J.A."/>
            <person name="Nieto-Dominguez M."/>
            <person name="Alonso L."/>
            <person name="Gil-Munoz J."/>
            <person name="Barriuso J."/>
            <person name="Prieto A."/>
            <person name="Martinez M.J."/>
        </authorList>
    </citation>
    <scope>NUCLEOTIDE SEQUENCE [LARGE SCALE GENOMIC DNA]</scope>
    <source>
        <strain evidence="5 6">CIB</strain>
    </source>
</reference>
<evidence type="ECO:0000259" key="4">
    <source>
        <dbReference type="Pfam" id="PF02826"/>
    </source>
</evidence>
<keyword evidence="1 2" id="KW-0560">Oxidoreductase</keyword>
<dbReference type="STRING" id="1196081.A0A364KUT1"/>
<evidence type="ECO:0000313" key="5">
    <source>
        <dbReference type="EMBL" id="RAO67308.1"/>
    </source>
</evidence>
<sequence>MGRRPKVLLIASPVREVIESKWTNVTQLFDIVTYDCKSTEEFKLRLQPDGEYSSIDAIVRTGWRNAGPFVDHIIFCADFVQYYPKSLRIICCTGHGHDLVNLNALTTAGIWYCNTPDCATEAVANTGLYLILAAYRYFSFAEDCARRGPWMRSRELGTIAIDPYGQILGIVGLGDIGLAVARKASLGLGMKIHYFNPRRKLEAEAALHEGATYHSSLESLLAVADCICLSCPYTPETHHMFSTTQFALAKKSGLRLVNVARGKIVHEKALIEALGSSQVIAWASDVHENEPEITPRLKSNYMTTLLPHIGVCSKSTWRNFEEKCLNSLEGFFYGTTAGQKPMGALNSVDYRARE</sequence>
<accession>A0A364KUT1</accession>
<dbReference type="Pfam" id="PF02826">
    <property type="entry name" value="2-Hacid_dh_C"/>
    <property type="match status" value="1"/>
</dbReference>
<comment type="caution">
    <text evidence="5">The sequence shown here is derived from an EMBL/GenBank/DDBJ whole genome shotgun (WGS) entry which is preliminary data.</text>
</comment>
<dbReference type="AlphaFoldDB" id="A0A364KUT1"/>
<dbReference type="GO" id="GO:0030267">
    <property type="term" value="F:glyoxylate reductase (NADPH) activity"/>
    <property type="evidence" value="ECO:0007669"/>
    <property type="project" value="TreeGrafter"/>
</dbReference>
<dbReference type="InterPro" id="IPR050223">
    <property type="entry name" value="D-isomer_2-hydroxyacid_DH"/>
</dbReference>
<dbReference type="PANTHER" id="PTHR10996:SF281">
    <property type="entry name" value="D-ISOMER SPECIFIC 2-HYDROXYACID DEHYDROGENASE NAD-BINDING DOMAIN-CONTAINING PROTEIN-RELATED"/>
    <property type="match status" value="1"/>
</dbReference>
<dbReference type="GO" id="GO:0051287">
    <property type="term" value="F:NAD binding"/>
    <property type="evidence" value="ECO:0007669"/>
    <property type="project" value="InterPro"/>
</dbReference>
<comment type="similarity">
    <text evidence="2">Belongs to the D-isomer specific 2-hydroxyacid dehydrogenase family.</text>
</comment>
<dbReference type="PANTHER" id="PTHR10996">
    <property type="entry name" value="2-HYDROXYACID DEHYDROGENASE-RELATED"/>
    <property type="match status" value="1"/>
</dbReference>
<dbReference type="InterPro" id="IPR036291">
    <property type="entry name" value="NAD(P)-bd_dom_sf"/>
</dbReference>